<dbReference type="OrthoDB" id="92254at2"/>
<dbReference type="Proteomes" id="UP000290287">
    <property type="component" value="Unassembled WGS sequence"/>
</dbReference>
<evidence type="ECO:0008006" key="3">
    <source>
        <dbReference type="Google" id="ProtNLM"/>
    </source>
</evidence>
<dbReference type="RefSeq" id="WP_129122917.1">
    <property type="nucleotide sequence ID" value="NZ_PEIB01000018.1"/>
</dbReference>
<dbReference type="EMBL" id="PEIB01000018">
    <property type="protein sequence ID" value="RXJ72567.1"/>
    <property type="molecule type" value="Genomic_DNA"/>
</dbReference>
<keyword evidence="2" id="KW-1185">Reference proteome</keyword>
<dbReference type="PROSITE" id="PS51257">
    <property type="entry name" value="PROKAR_LIPOPROTEIN"/>
    <property type="match status" value="1"/>
</dbReference>
<gene>
    <name evidence="1" type="ORF">CS022_14745</name>
</gene>
<evidence type="ECO:0000313" key="1">
    <source>
        <dbReference type="EMBL" id="RXJ72567.1"/>
    </source>
</evidence>
<evidence type="ECO:0000313" key="2">
    <source>
        <dbReference type="Proteomes" id="UP000290287"/>
    </source>
</evidence>
<name>A0A4Q0YNN8_9GAMM</name>
<organism evidence="1 2">
    <name type="scientific">Veronia nyctiphanis</name>
    <dbReference type="NCBI Taxonomy" id="1278244"/>
    <lineage>
        <taxon>Bacteria</taxon>
        <taxon>Pseudomonadati</taxon>
        <taxon>Pseudomonadota</taxon>
        <taxon>Gammaproteobacteria</taxon>
        <taxon>Vibrionales</taxon>
        <taxon>Vibrionaceae</taxon>
        <taxon>Veronia</taxon>
    </lineage>
</organism>
<proteinExistence type="predicted"/>
<protein>
    <recommendedName>
        <fullName evidence="3">ABC-type transport auxiliary lipoprotein component domain-containing protein</fullName>
    </recommendedName>
</protein>
<comment type="caution">
    <text evidence="1">The sequence shown here is derived from an EMBL/GenBank/DDBJ whole genome shotgun (WGS) entry which is preliminary data.</text>
</comment>
<reference evidence="1 2" key="1">
    <citation type="submission" date="2017-10" db="EMBL/GenBank/DDBJ databases">
        <title>Nyctiphanis sp. nov., isolated from the stomach of the euphausiid Nyctiphanes simplex (Hansen, 1911) in the Gulf of California.</title>
        <authorList>
            <person name="Gomez-Gil B."/>
            <person name="Aguilar-Mendez M."/>
            <person name="Lopez-Cortes A."/>
            <person name="Gomez-Gutierrez J."/>
            <person name="Roque A."/>
            <person name="Lang E."/>
            <person name="Gonzalez-Castillo A."/>
        </authorList>
    </citation>
    <scope>NUCLEOTIDE SEQUENCE [LARGE SCALE GENOMIC DNA]</scope>
    <source>
        <strain evidence="1 2">CAIM 600</strain>
    </source>
</reference>
<sequence length="212" mass="23798">MGVSFPRWCVFVVFMLTGCESGPKQNAYSGPDSAKVPITSVVFPSDIEQRVFSLRRNNLHPQQTQQFITSIESITVTDIPFFVYSDSTSNEEKEQKKTTLWFDVDLYQNSQSHPYTKQSVQCDSNGVESCQGLSSYQLSCDKISSIAVLNFRITSVSDDAVIMNRDFRVRSEEDTCKQKRAVGGRSPGELLDPLFRQVAVELQLLVDIASSQ</sequence>
<dbReference type="AlphaFoldDB" id="A0A4Q0YNN8"/>
<accession>A0A4Q0YNN8</accession>